<accession>A0A450YST8</accession>
<dbReference type="AlphaFoldDB" id="A0A450YST8"/>
<evidence type="ECO:0000313" key="2">
    <source>
        <dbReference type="EMBL" id="VFK44559.1"/>
    </source>
</evidence>
<evidence type="ECO:0000313" key="3">
    <source>
        <dbReference type="EMBL" id="VFK49514.1"/>
    </source>
</evidence>
<proteinExistence type="predicted"/>
<protein>
    <submittedName>
        <fullName evidence="2">Uncharacterized protein</fullName>
    </submittedName>
</protein>
<feature type="region of interest" description="Disordered" evidence="1">
    <location>
        <begin position="63"/>
        <end position="91"/>
    </location>
</feature>
<organism evidence="2">
    <name type="scientific">Candidatus Kentrum sp. SD</name>
    <dbReference type="NCBI Taxonomy" id="2126332"/>
    <lineage>
        <taxon>Bacteria</taxon>
        <taxon>Pseudomonadati</taxon>
        <taxon>Pseudomonadota</taxon>
        <taxon>Gammaproteobacteria</taxon>
        <taxon>Candidatus Kentrum</taxon>
    </lineage>
</organism>
<name>A0A450YST8_9GAMM</name>
<sequence length="91" mass="11053">MFLLRFAEVRDRSRIQDRKAPWFCIAMQSWLRGSRHSSHPSIRRWRARQRRLLQLQQMYRKNKVSEGLSKQGNRLSNEGDYYQQRKTEAGN</sequence>
<dbReference type="EMBL" id="CAADFR010000185">
    <property type="protein sequence ID" value="VFK44559.1"/>
    <property type="molecule type" value="Genomic_DNA"/>
</dbReference>
<dbReference type="EMBL" id="CAADFU010000185">
    <property type="protein sequence ID" value="VFK49514.1"/>
    <property type="molecule type" value="Genomic_DNA"/>
</dbReference>
<reference evidence="2" key="1">
    <citation type="submission" date="2019-02" db="EMBL/GenBank/DDBJ databases">
        <authorList>
            <person name="Gruber-Vodicka R. H."/>
            <person name="Seah K. B. B."/>
        </authorList>
    </citation>
    <scope>NUCLEOTIDE SEQUENCE</scope>
    <source>
        <strain evidence="3">BECK_S1320</strain>
        <strain evidence="2">BECK_S1321</strain>
    </source>
</reference>
<gene>
    <name evidence="3" type="ORF">BECKSD772E_GA0070983_11853</name>
    <name evidence="2" type="ORF">BECKSD772F_GA0070984_11853</name>
</gene>
<evidence type="ECO:0000256" key="1">
    <source>
        <dbReference type="SAM" id="MobiDB-lite"/>
    </source>
</evidence>